<dbReference type="PANTHER" id="PTHR36362:SF1">
    <property type="entry name" value="DNA-DIRECTED RNA POLYMERASE SUBUNIT BETA"/>
    <property type="match status" value="1"/>
</dbReference>
<protein>
    <submittedName>
        <fullName evidence="3">Uncharacterized protein</fullName>
    </submittedName>
</protein>
<evidence type="ECO:0000313" key="3">
    <source>
        <dbReference type="EMBL" id="PWA68542.1"/>
    </source>
</evidence>
<feature type="transmembrane region" description="Helical" evidence="2">
    <location>
        <begin position="51"/>
        <end position="70"/>
    </location>
</feature>
<evidence type="ECO:0000256" key="1">
    <source>
        <dbReference type="SAM" id="MobiDB-lite"/>
    </source>
</evidence>
<keyword evidence="2" id="KW-0472">Membrane</keyword>
<accession>A0A2U1N4V6</accession>
<dbReference type="EMBL" id="PKPP01003612">
    <property type="protein sequence ID" value="PWA68542.1"/>
    <property type="molecule type" value="Genomic_DNA"/>
</dbReference>
<dbReference type="Proteomes" id="UP000245207">
    <property type="component" value="Unassembled WGS sequence"/>
</dbReference>
<gene>
    <name evidence="3" type="ORF">CTI12_AA140120</name>
</gene>
<evidence type="ECO:0000313" key="4">
    <source>
        <dbReference type="Proteomes" id="UP000245207"/>
    </source>
</evidence>
<proteinExistence type="predicted"/>
<dbReference type="GO" id="GO:0012505">
    <property type="term" value="C:endomembrane system"/>
    <property type="evidence" value="ECO:0007669"/>
    <property type="project" value="TreeGrafter"/>
</dbReference>
<reference evidence="3 4" key="1">
    <citation type="journal article" date="2018" name="Mol. Plant">
        <title>The genome of Artemisia annua provides insight into the evolution of Asteraceae family and artemisinin biosynthesis.</title>
        <authorList>
            <person name="Shen Q."/>
            <person name="Zhang L."/>
            <person name="Liao Z."/>
            <person name="Wang S."/>
            <person name="Yan T."/>
            <person name="Shi P."/>
            <person name="Liu M."/>
            <person name="Fu X."/>
            <person name="Pan Q."/>
            <person name="Wang Y."/>
            <person name="Lv Z."/>
            <person name="Lu X."/>
            <person name="Zhang F."/>
            <person name="Jiang W."/>
            <person name="Ma Y."/>
            <person name="Chen M."/>
            <person name="Hao X."/>
            <person name="Li L."/>
            <person name="Tang Y."/>
            <person name="Lv G."/>
            <person name="Zhou Y."/>
            <person name="Sun X."/>
            <person name="Brodelius P.E."/>
            <person name="Rose J.K.C."/>
            <person name="Tang K."/>
        </authorList>
    </citation>
    <scope>NUCLEOTIDE SEQUENCE [LARGE SCALE GENOMIC DNA]</scope>
    <source>
        <strain evidence="4">cv. Huhao1</strain>
        <tissue evidence="3">Leaf</tissue>
    </source>
</reference>
<comment type="caution">
    <text evidence="3">The sequence shown here is derived from an EMBL/GenBank/DDBJ whole genome shotgun (WGS) entry which is preliminary data.</text>
</comment>
<dbReference type="PANTHER" id="PTHR36362">
    <property type="entry name" value="DNA-DIRECTED RNA POLYMERASE SUBUNIT BETA"/>
    <property type="match status" value="1"/>
</dbReference>
<dbReference type="OrthoDB" id="1900908at2759"/>
<feature type="region of interest" description="Disordered" evidence="1">
    <location>
        <begin position="9"/>
        <end position="32"/>
    </location>
</feature>
<name>A0A2U1N4V6_ARTAN</name>
<feature type="region of interest" description="Disordered" evidence="1">
    <location>
        <begin position="518"/>
        <end position="541"/>
    </location>
</feature>
<dbReference type="AlphaFoldDB" id="A0A2U1N4V6"/>
<keyword evidence="2" id="KW-0812">Transmembrane</keyword>
<keyword evidence="2" id="KW-1133">Transmembrane helix</keyword>
<dbReference type="STRING" id="35608.A0A2U1N4V6"/>
<keyword evidence="4" id="KW-1185">Reference proteome</keyword>
<sequence length="962" mass="109970">MLDRVLSMRRAPHPEENDPNSNTQTNDESKPKKDFSILTHRITNYFTRTGYICPTLIFIVIIIMTSSYFIRSGGSDLLCVSSVSSFDRLSRNRFFGLDGLESDFGTLGVPWSQLNSIELKGSRPGISRLAMSSRNPGRSKQGKTVEWTSKDLLQALQEFVPIYETRPIKNNMYGMGFDHSFGLWFIARWLKPDLMIESGAFKGHSTWVLRQAMPNTRIISVTPRHPEKYLKKGPAYVDGNCTYFAGKDFVDFGSIDWGTVMKKHGVTDLSRVLIFFDDHQNELKRIKQALKAGFSNLVFEDNYDTGTGDHYSLRQICDQFYIQGGGHSCFEDSDEARARSKREKFWEKAVDTRELCGPGEAWWGVRGYMRDDFNHTNKPITYTQHFQNSRYIESILDVYWELPPVAGPSLTHQTRYDPARAPSPIVEDGRFGLFQRLGLSKLEPSVFNGYTQMGPFGLYVGLELDLDLRMIQIYKKQTVTPVFITSHFTFTSIPSSAQSAISLCETKKRMLDRVLSMRRTPHPEDPNDPNSNTQNNDESKPKKDFSLITHRITNYFTRTGYICPTLIFIVIIIMTSSYFIRSGGSDLLCVSSVSSFDRLSRNRFFGLDGLESDFGTLGVPWSSILERFGATSVLKAKSKQGKTVEWSSKDLLQALQEFVPIYETRPIKNNMYGMGFDHSFGLWFIARWLKPDLMIESGAFKGHSTWVLRQAMPNTRIISVTPRHPEKYLKKGPAYVDGNCTYFAGKDFVDFGSIDWATVMKKHGVTDLSRVLIFFDDHQNELKRIKQALKAGFSNLVFEDNYDTGTGDHYSLRQICDQFYIQGGGHSCFEDSDEARTRSKREKFWEKAVDTRELCGPGEAWWGVRGYMRDDFNHTNKPITYTQHFQNSRYIESILDVYWELPPVAGPSLTHQTRYDPARAPSPIVEDGRFGLFQRLGLSKLEPSVFNGYTQMVYIQISAKES</sequence>
<organism evidence="3 4">
    <name type="scientific">Artemisia annua</name>
    <name type="common">Sweet wormwood</name>
    <dbReference type="NCBI Taxonomy" id="35608"/>
    <lineage>
        <taxon>Eukaryota</taxon>
        <taxon>Viridiplantae</taxon>
        <taxon>Streptophyta</taxon>
        <taxon>Embryophyta</taxon>
        <taxon>Tracheophyta</taxon>
        <taxon>Spermatophyta</taxon>
        <taxon>Magnoliopsida</taxon>
        <taxon>eudicotyledons</taxon>
        <taxon>Gunneridae</taxon>
        <taxon>Pentapetalae</taxon>
        <taxon>asterids</taxon>
        <taxon>campanulids</taxon>
        <taxon>Asterales</taxon>
        <taxon>Asteraceae</taxon>
        <taxon>Asteroideae</taxon>
        <taxon>Anthemideae</taxon>
        <taxon>Artemisiinae</taxon>
        <taxon>Artemisia</taxon>
    </lineage>
</organism>
<evidence type="ECO:0000256" key="2">
    <source>
        <dbReference type="SAM" id="Phobius"/>
    </source>
</evidence>